<evidence type="ECO:0000256" key="2">
    <source>
        <dbReference type="SAM" id="Phobius"/>
    </source>
</evidence>
<dbReference type="AlphaFoldDB" id="A0A417YIK3"/>
<evidence type="ECO:0000313" key="3">
    <source>
        <dbReference type="EMBL" id="RHW32831.1"/>
    </source>
</evidence>
<dbReference type="Proteomes" id="UP000284416">
    <property type="component" value="Unassembled WGS sequence"/>
</dbReference>
<keyword evidence="4" id="KW-1185">Reference proteome</keyword>
<evidence type="ECO:0000256" key="1">
    <source>
        <dbReference type="SAM" id="MobiDB-lite"/>
    </source>
</evidence>
<reference evidence="3 4" key="1">
    <citation type="journal article" date="2017" name="Int. J. Syst. Evol. Microbiol.">
        <title>Bacillus notoginsengisoli sp. nov., a novel bacterium isolated from the rhizosphere of Panax notoginseng.</title>
        <authorList>
            <person name="Zhang M.Y."/>
            <person name="Cheng J."/>
            <person name="Cai Y."/>
            <person name="Zhang T.Y."/>
            <person name="Wu Y.Y."/>
            <person name="Manikprabhu D."/>
            <person name="Li W.J."/>
            <person name="Zhang Y.X."/>
        </authorList>
    </citation>
    <scope>NUCLEOTIDE SEQUENCE [LARGE SCALE GENOMIC DNA]</scope>
    <source>
        <strain evidence="3 4">JCM 30743</strain>
    </source>
</reference>
<feature type="region of interest" description="Disordered" evidence="1">
    <location>
        <begin position="1"/>
        <end position="39"/>
    </location>
</feature>
<organism evidence="3 4">
    <name type="scientific">Neobacillus notoginsengisoli</name>
    <dbReference type="NCBI Taxonomy" id="1578198"/>
    <lineage>
        <taxon>Bacteria</taxon>
        <taxon>Bacillati</taxon>
        <taxon>Bacillota</taxon>
        <taxon>Bacilli</taxon>
        <taxon>Bacillales</taxon>
        <taxon>Bacillaceae</taxon>
        <taxon>Neobacillus</taxon>
    </lineage>
</organism>
<keyword evidence="2" id="KW-0472">Membrane</keyword>
<accession>A0A417YIK3</accession>
<feature type="transmembrane region" description="Helical" evidence="2">
    <location>
        <begin position="57"/>
        <end position="77"/>
    </location>
</feature>
<dbReference type="EMBL" id="QWEG01000018">
    <property type="protein sequence ID" value="RHW32831.1"/>
    <property type="molecule type" value="Genomic_DNA"/>
</dbReference>
<sequence length="80" mass="8871">MIGAEGTKTPAGCGGKVETPQAPRRRGGSTDAPRKAKCLERKSTKLHHEKKISSSTYIIEVYFIPAVWSFVVIKYLFNTM</sequence>
<proteinExistence type="predicted"/>
<name>A0A417YIK3_9BACI</name>
<protein>
    <submittedName>
        <fullName evidence="3">Uncharacterized protein</fullName>
    </submittedName>
</protein>
<keyword evidence="2" id="KW-1133">Transmembrane helix</keyword>
<keyword evidence="2" id="KW-0812">Transmembrane</keyword>
<comment type="caution">
    <text evidence="3">The sequence shown here is derived from an EMBL/GenBank/DDBJ whole genome shotgun (WGS) entry which is preliminary data.</text>
</comment>
<evidence type="ECO:0000313" key="4">
    <source>
        <dbReference type="Proteomes" id="UP000284416"/>
    </source>
</evidence>
<gene>
    <name evidence="3" type="ORF">D1B31_21025</name>
</gene>